<keyword evidence="1" id="KW-0472">Membrane</keyword>
<reference evidence="2 3" key="1">
    <citation type="journal article" date="2016" name="Nat. Commun.">
        <title>Thousands of microbial genomes shed light on interconnected biogeochemical processes in an aquifer system.</title>
        <authorList>
            <person name="Anantharaman K."/>
            <person name="Brown C.T."/>
            <person name="Hug L.A."/>
            <person name="Sharon I."/>
            <person name="Castelle C.J."/>
            <person name="Probst A.J."/>
            <person name="Thomas B.C."/>
            <person name="Singh A."/>
            <person name="Wilkins M.J."/>
            <person name="Karaoz U."/>
            <person name="Brodie E.L."/>
            <person name="Williams K.H."/>
            <person name="Hubbard S.S."/>
            <person name="Banfield J.F."/>
        </authorList>
    </citation>
    <scope>NUCLEOTIDE SEQUENCE [LARGE SCALE GENOMIC DNA]</scope>
</reference>
<name>A0A1F5ENZ6_9BACT</name>
<dbReference type="Proteomes" id="UP000186670">
    <property type="component" value="Unassembled WGS sequence"/>
</dbReference>
<evidence type="ECO:0000313" key="2">
    <source>
        <dbReference type="EMBL" id="OGD68966.1"/>
    </source>
</evidence>
<comment type="caution">
    <text evidence="2">The sequence shown here is derived from an EMBL/GenBank/DDBJ whole genome shotgun (WGS) entry which is preliminary data.</text>
</comment>
<gene>
    <name evidence="2" type="ORF">A2811_00515</name>
</gene>
<feature type="transmembrane region" description="Helical" evidence="1">
    <location>
        <begin position="41"/>
        <end position="58"/>
    </location>
</feature>
<dbReference type="EMBL" id="MEZZ01000016">
    <property type="protein sequence ID" value="OGD68966.1"/>
    <property type="molecule type" value="Genomic_DNA"/>
</dbReference>
<protein>
    <submittedName>
        <fullName evidence="2">Uncharacterized protein</fullName>
    </submittedName>
</protein>
<keyword evidence="1" id="KW-0812">Transmembrane</keyword>
<dbReference type="AlphaFoldDB" id="A0A1F5ENZ6"/>
<organism evidence="2 3">
    <name type="scientific">Candidatus Campbellbacteria bacterium RIFCSPHIGHO2_01_FULL_34_10</name>
    <dbReference type="NCBI Taxonomy" id="1797577"/>
    <lineage>
        <taxon>Bacteria</taxon>
        <taxon>Candidatus Campbelliibacteriota</taxon>
    </lineage>
</organism>
<evidence type="ECO:0000256" key="1">
    <source>
        <dbReference type="SAM" id="Phobius"/>
    </source>
</evidence>
<keyword evidence="1" id="KW-1133">Transmembrane helix</keyword>
<proteinExistence type="predicted"/>
<accession>A0A1F5ENZ6</accession>
<evidence type="ECO:0000313" key="3">
    <source>
        <dbReference type="Proteomes" id="UP000186670"/>
    </source>
</evidence>
<sequence length="93" mass="11109">MEYFDPELQNLMRENLKVANENNELLHKIWRDVQYKRFLKFFYWGIIIAITFGAYYYIQPIIDSISENYGSLRGGLDVGIKNFQKINDLIPKI</sequence>